<protein>
    <submittedName>
        <fullName evidence="2">Uncharacterized protein</fullName>
    </submittedName>
</protein>
<organism evidence="2 3">
    <name type="scientific">Penicillium cf. viridicatum</name>
    <dbReference type="NCBI Taxonomy" id="2972119"/>
    <lineage>
        <taxon>Eukaryota</taxon>
        <taxon>Fungi</taxon>
        <taxon>Dikarya</taxon>
        <taxon>Ascomycota</taxon>
        <taxon>Pezizomycotina</taxon>
        <taxon>Eurotiomycetes</taxon>
        <taxon>Eurotiomycetidae</taxon>
        <taxon>Eurotiales</taxon>
        <taxon>Aspergillaceae</taxon>
        <taxon>Penicillium</taxon>
    </lineage>
</organism>
<reference evidence="2" key="1">
    <citation type="submission" date="2022-11" db="EMBL/GenBank/DDBJ databases">
        <authorList>
            <person name="Petersen C."/>
        </authorList>
    </citation>
    <scope>NUCLEOTIDE SEQUENCE</scope>
    <source>
        <strain evidence="2">IBT 20477</strain>
    </source>
</reference>
<evidence type="ECO:0000313" key="3">
    <source>
        <dbReference type="Proteomes" id="UP001150942"/>
    </source>
</evidence>
<comment type="caution">
    <text evidence="2">The sequence shown here is derived from an EMBL/GenBank/DDBJ whole genome shotgun (WGS) entry which is preliminary data.</text>
</comment>
<dbReference type="Proteomes" id="UP001150942">
    <property type="component" value="Unassembled WGS sequence"/>
</dbReference>
<accession>A0A9W9M297</accession>
<feature type="compositionally biased region" description="Polar residues" evidence="1">
    <location>
        <begin position="1"/>
        <end position="27"/>
    </location>
</feature>
<evidence type="ECO:0000256" key="1">
    <source>
        <dbReference type="SAM" id="MobiDB-lite"/>
    </source>
</evidence>
<dbReference type="AlphaFoldDB" id="A0A9W9M297"/>
<evidence type="ECO:0000313" key="2">
    <source>
        <dbReference type="EMBL" id="KAJ5186278.1"/>
    </source>
</evidence>
<name>A0A9W9M297_9EURO</name>
<dbReference type="EMBL" id="JAPQKQ010000008">
    <property type="protein sequence ID" value="KAJ5186278.1"/>
    <property type="molecule type" value="Genomic_DNA"/>
</dbReference>
<feature type="region of interest" description="Disordered" evidence="1">
    <location>
        <begin position="1"/>
        <end position="40"/>
    </location>
</feature>
<sequence>MLEHMSVQNITVGSISRSSSTAKTPSDQCGRLLPPREASPTDEAFMAAQISMYDQMAIKMLFAQKGFTAVGISTDKGTRRDGGSTGR</sequence>
<proteinExistence type="predicted"/>
<reference evidence="2" key="2">
    <citation type="journal article" date="2023" name="IMA Fungus">
        <title>Comparative genomic study of the Penicillium genus elucidates a diverse pangenome and 15 lateral gene transfer events.</title>
        <authorList>
            <person name="Petersen C."/>
            <person name="Sorensen T."/>
            <person name="Nielsen M.R."/>
            <person name="Sondergaard T.E."/>
            <person name="Sorensen J.L."/>
            <person name="Fitzpatrick D.A."/>
            <person name="Frisvad J.C."/>
            <person name="Nielsen K.L."/>
        </authorList>
    </citation>
    <scope>NUCLEOTIDE SEQUENCE</scope>
    <source>
        <strain evidence="2">IBT 20477</strain>
    </source>
</reference>
<dbReference type="OrthoDB" id="10510191at2759"/>
<keyword evidence="3" id="KW-1185">Reference proteome</keyword>
<gene>
    <name evidence="2" type="ORF">N7449_011042</name>
</gene>